<evidence type="ECO:0000313" key="12">
    <source>
        <dbReference type="EMBL" id="GGC04400.1"/>
    </source>
</evidence>
<accession>A0A8J2XX28</accession>
<dbReference type="GO" id="GO:0005886">
    <property type="term" value="C:plasma membrane"/>
    <property type="evidence" value="ECO:0007669"/>
    <property type="project" value="UniProtKB-SubCell"/>
</dbReference>
<protein>
    <submittedName>
        <fullName evidence="12">Uncharacterized protein</fullName>
    </submittedName>
</protein>
<dbReference type="InterPro" id="IPR001610">
    <property type="entry name" value="PAC"/>
</dbReference>
<dbReference type="CDD" id="cd12915">
    <property type="entry name" value="PDC2_DGC_like"/>
    <property type="match status" value="1"/>
</dbReference>
<evidence type="ECO:0000256" key="3">
    <source>
        <dbReference type="ARBA" id="ARBA00022692"/>
    </source>
</evidence>
<keyword evidence="2" id="KW-1003">Cell membrane</keyword>
<dbReference type="InterPro" id="IPR000160">
    <property type="entry name" value="GGDEF_dom"/>
</dbReference>
<dbReference type="SMART" id="SM00304">
    <property type="entry name" value="HAMP"/>
    <property type="match status" value="1"/>
</dbReference>
<dbReference type="PROSITE" id="PS50883">
    <property type="entry name" value="EAL"/>
    <property type="match status" value="1"/>
</dbReference>
<dbReference type="Pfam" id="PF02743">
    <property type="entry name" value="dCache_1"/>
    <property type="match status" value="1"/>
</dbReference>
<evidence type="ECO:0000259" key="10">
    <source>
        <dbReference type="PROSITE" id="PS50885"/>
    </source>
</evidence>
<name>A0A8J2XX28_9BURK</name>
<dbReference type="InterPro" id="IPR029787">
    <property type="entry name" value="Nucleotide_cyclase"/>
</dbReference>
<dbReference type="InterPro" id="IPR000700">
    <property type="entry name" value="PAS-assoc_C"/>
</dbReference>
<dbReference type="SUPFAM" id="SSF158472">
    <property type="entry name" value="HAMP domain-like"/>
    <property type="match status" value="1"/>
</dbReference>
<evidence type="ECO:0000259" key="8">
    <source>
        <dbReference type="PROSITE" id="PS50113"/>
    </source>
</evidence>
<dbReference type="SMART" id="SM00267">
    <property type="entry name" value="GGDEF"/>
    <property type="match status" value="1"/>
</dbReference>
<keyword evidence="3 6" id="KW-0812">Transmembrane</keyword>
<dbReference type="Pfam" id="PF00990">
    <property type="entry name" value="GGDEF"/>
    <property type="match status" value="1"/>
</dbReference>
<feature type="transmembrane region" description="Helical" evidence="6">
    <location>
        <begin position="20"/>
        <end position="40"/>
    </location>
</feature>
<dbReference type="SUPFAM" id="SSF55073">
    <property type="entry name" value="Nucleotide cyclase"/>
    <property type="match status" value="1"/>
</dbReference>
<reference evidence="12" key="2">
    <citation type="submission" date="2020-09" db="EMBL/GenBank/DDBJ databases">
        <authorList>
            <person name="Sun Q."/>
            <person name="Sedlacek I."/>
        </authorList>
    </citation>
    <scope>NUCLEOTIDE SEQUENCE</scope>
    <source>
        <strain evidence="12">CCM 7086</strain>
    </source>
</reference>
<dbReference type="CDD" id="cd00130">
    <property type="entry name" value="PAS"/>
    <property type="match status" value="1"/>
</dbReference>
<evidence type="ECO:0000259" key="9">
    <source>
        <dbReference type="PROSITE" id="PS50883"/>
    </source>
</evidence>
<feature type="domain" description="GGDEF" evidence="11">
    <location>
        <begin position="538"/>
        <end position="671"/>
    </location>
</feature>
<evidence type="ECO:0000259" key="11">
    <source>
        <dbReference type="PROSITE" id="PS50887"/>
    </source>
</evidence>
<proteinExistence type="predicted"/>
<dbReference type="PROSITE" id="PS50887">
    <property type="entry name" value="GGDEF"/>
    <property type="match status" value="1"/>
</dbReference>
<dbReference type="Gene3D" id="3.30.450.20">
    <property type="entry name" value="PAS domain"/>
    <property type="match status" value="3"/>
</dbReference>
<evidence type="ECO:0000256" key="2">
    <source>
        <dbReference type="ARBA" id="ARBA00022475"/>
    </source>
</evidence>
<dbReference type="Pfam" id="PF00563">
    <property type="entry name" value="EAL"/>
    <property type="match status" value="1"/>
</dbReference>
<feature type="domain" description="PAC" evidence="8">
    <location>
        <begin position="454"/>
        <end position="506"/>
    </location>
</feature>
<dbReference type="Proteomes" id="UP000620266">
    <property type="component" value="Unassembled WGS sequence"/>
</dbReference>
<dbReference type="InterPro" id="IPR035965">
    <property type="entry name" value="PAS-like_dom_sf"/>
</dbReference>
<evidence type="ECO:0000256" key="1">
    <source>
        <dbReference type="ARBA" id="ARBA00004651"/>
    </source>
</evidence>
<dbReference type="Gene3D" id="6.10.340.10">
    <property type="match status" value="1"/>
</dbReference>
<dbReference type="GO" id="GO:0007165">
    <property type="term" value="P:signal transduction"/>
    <property type="evidence" value="ECO:0007669"/>
    <property type="project" value="InterPro"/>
</dbReference>
<dbReference type="InterPro" id="IPR001633">
    <property type="entry name" value="EAL_dom"/>
</dbReference>
<dbReference type="CDD" id="cd12914">
    <property type="entry name" value="PDC1_DGC_like"/>
    <property type="match status" value="1"/>
</dbReference>
<feature type="domain" description="EAL" evidence="9">
    <location>
        <begin position="681"/>
        <end position="945"/>
    </location>
</feature>
<dbReference type="SUPFAM" id="SSF141868">
    <property type="entry name" value="EAL domain-like"/>
    <property type="match status" value="1"/>
</dbReference>
<dbReference type="RefSeq" id="WP_229728821.1">
    <property type="nucleotide sequence ID" value="NZ_BMCG01000002.1"/>
</dbReference>
<feature type="transmembrane region" description="Helical" evidence="6">
    <location>
        <begin position="291"/>
        <end position="309"/>
    </location>
</feature>
<dbReference type="PROSITE" id="PS50885">
    <property type="entry name" value="HAMP"/>
    <property type="match status" value="1"/>
</dbReference>
<dbReference type="CDD" id="cd06225">
    <property type="entry name" value="HAMP"/>
    <property type="match status" value="1"/>
</dbReference>
<dbReference type="InterPro" id="IPR035919">
    <property type="entry name" value="EAL_sf"/>
</dbReference>
<dbReference type="Gene3D" id="3.30.70.270">
    <property type="match status" value="1"/>
</dbReference>
<feature type="domain" description="PAS" evidence="7">
    <location>
        <begin position="376"/>
        <end position="449"/>
    </location>
</feature>
<dbReference type="PROSITE" id="PS50113">
    <property type="entry name" value="PAC"/>
    <property type="match status" value="1"/>
</dbReference>
<evidence type="ECO:0000259" key="7">
    <source>
        <dbReference type="PROSITE" id="PS50112"/>
    </source>
</evidence>
<dbReference type="AlphaFoldDB" id="A0A8J2XX28"/>
<dbReference type="InterPro" id="IPR000014">
    <property type="entry name" value="PAS"/>
</dbReference>
<keyword evidence="13" id="KW-1185">Reference proteome</keyword>
<dbReference type="GO" id="GO:0003824">
    <property type="term" value="F:catalytic activity"/>
    <property type="evidence" value="ECO:0007669"/>
    <property type="project" value="UniProtKB-ARBA"/>
</dbReference>
<feature type="domain" description="HAMP" evidence="10">
    <location>
        <begin position="311"/>
        <end position="364"/>
    </location>
</feature>
<dbReference type="InterPro" id="IPR013656">
    <property type="entry name" value="PAS_4"/>
</dbReference>
<evidence type="ECO:0000256" key="4">
    <source>
        <dbReference type="ARBA" id="ARBA00022989"/>
    </source>
</evidence>
<evidence type="ECO:0000256" key="6">
    <source>
        <dbReference type="SAM" id="Phobius"/>
    </source>
</evidence>
<dbReference type="Pfam" id="PF08448">
    <property type="entry name" value="PAS_4"/>
    <property type="match status" value="1"/>
</dbReference>
<dbReference type="PANTHER" id="PTHR44757">
    <property type="entry name" value="DIGUANYLATE CYCLASE DGCP"/>
    <property type="match status" value="1"/>
</dbReference>
<dbReference type="CDD" id="cd01948">
    <property type="entry name" value="EAL"/>
    <property type="match status" value="1"/>
</dbReference>
<dbReference type="SMART" id="SM00091">
    <property type="entry name" value="PAS"/>
    <property type="match status" value="1"/>
</dbReference>
<dbReference type="InterPro" id="IPR033479">
    <property type="entry name" value="dCache_1"/>
</dbReference>
<dbReference type="PANTHER" id="PTHR44757:SF4">
    <property type="entry name" value="DIGUANYLATE CYCLASE DGCE-RELATED"/>
    <property type="match status" value="1"/>
</dbReference>
<sequence>MALKNSFLQRFNFDSLRIRLLVLVLLAIIPPVILTVYGAWKERQQAISMAEDNLQQLTQLAATSEARLLEGSRQLLSVLSTVPELRGNPRTCERFLAGVQKRNEGYVNFGLIQLNGEVTCSAYPLTEKVNLANRDYFQRTVAEGRFVAGDYVFGNRTRKHVINLGYPVLSAKGEVAAVLFASIDLSYLDRFVSDIALPAGAVLITADSRGTIIARRPEPEKWIGTRTAPSLFDVMIKVGFGTSELTDADGITRLHAFAPVGTSDISGYKVSIGIPMSDIVAPANRLQMMELATLAIIALLALAAAWFVGDVIILRRVKALVRTANQIAAGNLHARTGIRHGKEEISQLARAFDTMVISLQQNEADRAQSAAVLFMEKERAQVTLESIADAVITTDRRGHIEYMNPVAEQLTGWTKAEAEGLPSSVVFRIVNGFTREPVANPVEAALELQDSVELSKDTVLLSRDGLEYAVEDSAAPIRDRDGRLTGVVLVFHDVTDSRKLAIQLSHQAAHDPLTGLFNRREFERRLGLAIEGLARQSRQHALLYLDLDQFKIVNDTCGHSAGDELLRQITALLQPLVRDSDTLARLGGDEFGAFLENCSPESASRIAEKLRRTICDFQFVWQDKIFPIGVSIGLVNFSTNQLSLPDLLSAADTACYMAKDAGRNRVHIYHPEDHLVSREGEVKWNERIQKAFENDRFRLLSQRIVNLRPGGDEHLFDELCLYLEDDNGKLIPPSAFIPAAERYHFMPTIDRWIVRNAFERHAATLHAAGGIGHHLLMMRISGTSLDDEHFLDFIHTQFDEFDLPYESICFALAETTAITNLTRALALIGALKQRGCRFALDDFGSGMSSFAYLKHLHVDFLKIDGNYIKGITTDPVDYAKVEAIERIATVMGLKTIAQKVDDPETLTQLQHIGISYAQGAVIGAATLFYPPVAANNVIDIPQAKTA</sequence>
<dbReference type="InterPro" id="IPR003660">
    <property type="entry name" value="HAMP_dom"/>
</dbReference>
<gene>
    <name evidence="12" type="ORF">GCM10007205_12030</name>
</gene>
<dbReference type="CDD" id="cd01949">
    <property type="entry name" value="GGDEF"/>
    <property type="match status" value="1"/>
</dbReference>
<dbReference type="SMART" id="SM00052">
    <property type="entry name" value="EAL"/>
    <property type="match status" value="1"/>
</dbReference>
<reference evidence="12" key="1">
    <citation type="journal article" date="2014" name="Int. J. Syst. Evol. Microbiol.">
        <title>Complete genome sequence of Corynebacterium casei LMG S-19264T (=DSM 44701T), isolated from a smear-ripened cheese.</title>
        <authorList>
            <consortium name="US DOE Joint Genome Institute (JGI-PGF)"/>
            <person name="Walter F."/>
            <person name="Albersmeier A."/>
            <person name="Kalinowski J."/>
            <person name="Ruckert C."/>
        </authorList>
    </citation>
    <scope>NUCLEOTIDE SEQUENCE</scope>
    <source>
        <strain evidence="12">CCM 7086</strain>
    </source>
</reference>
<comment type="subcellular location">
    <subcellularLocation>
        <location evidence="1">Cell membrane</location>
        <topology evidence="1">Multi-pass membrane protein</topology>
    </subcellularLocation>
</comment>
<dbReference type="InterPro" id="IPR052155">
    <property type="entry name" value="Biofilm_reg_signaling"/>
</dbReference>
<keyword evidence="5 6" id="KW-0472">Membrane</keyword>
<evidence type="ECO:0000256" key="5">
    <source>
        <dbReference type="ARBA" id="ARBA00023136"/>
    </source>
</evidence>
<organism evidence="12 13">
    <name type="scientific">Oxalicibacterium flavum</name>
    <dbReference type="NCBI Taxonomy" id="179467"/>
    <lineage>
        <taxon>Bacteria</taxon>
        <taxon>Pseudomonadati</taxon>
        <taxon>Pseudomonadota</taxon>
        <taxon>Betaproteobacteria</taxon>
        <taxon>Burkholderiales</taxon>
        <taxon>Oxalobacteraceae</taxon>
        <taxon>Oxalicibacterium</taxon>
    </lineage>
</organism>
<evidence type="ECO:0000313" key="13">
    <source>
        <dbReference type="Proteomes" id="UP000620266"/>
    </source>
</evidence>
<dbReference type="SUPFAM" id="SSF55785">
    <property type="entry name" value="PYP-like sensor domain (PAS domain)"/>
    <property type="match status" value="1"/>
</dbReference>
<keyword evidence="4 6" id="KW-1133">Transmembrane helix</keyword>
<dbReference type="Gene3D" id="3.20.20.450">
    <property type="entry name" value="EAL domain"/>
    <property type="match status" value="1"/>
</dbReference>
<comment type="caution">
    <text evidence="12">The sequence shown here is derived from an EMBL/GenBank/DDBJ whole genome shotgun (WGS) entry which is preliminary data.</text>
</comment>
<dbReference type="NCBIfam" id="TIGR00229">
    <property type="entry name" value="sensory_box"/>
    <property type="match status" value="1"/>
</dbReference>
<dbReference type="SMART" id="SM00086">
    <property type="entry name" value="PAC"/>
    <property type="match status" value="1"/>
</dbReference>
<dbReference type="InterPro" id="IPR043128">
    <property type="entry name" value="Rev_trsase/Diguanyl_cyclase"/>
</dbReference>
<dbReference type="Pfam" id="PF00672">
    <property type="entry name" value="HAMP"/>
    <property type="match status" value="1"/>
</dbReference>
<dbReference type="PROSITE" id="PS50112">
    <property type="entry name" value="PAS"/>
    <property type="match status" value="1"/>
</dbReference>
<dbReference type="EMBL" id="BMCG01000002">
    <property type="protein sequence ID" value="GGC04400.1"/>
    <property type="molecule type" value="Genomic_DNA"/>
</dbReference>
<dbReference type="NCBIfam" id="TIGR00254">
    <property type="entry name" value="GGDEF"/>
    <property type="match status" value="1"/>
</dbReference>
<dbReference type="FunFam" id="3.30.70.270:FF:000001">
    <property type="entry name" value="Diguanylate cyclase domain protein"/>
    <property type="match status" value="1"/>
</dbReference>